<proteinExistence type="predicted"/>
<organism evidence="1 2">
    <name type="scientific">Kocuria tytonis</name>
    <dbReference type="NCBI Taxonomy" id="2054280"/>
    <lineage>
        <taxon>Bacteria</taxon>
        <taxon>Bacillati</taxon>
        <taxon>Actinomycetota</taxon>
        <taxon>Actinomycetes</taxon>
        <taxon>Micrococcales</taxon>
        <taxon>Micrococcaceae</taxon>
        <taxon>Kocuria</taxon>
    </lineage>
</organism>
<evidence type="ECO:0008006" key="3">
    <source>
        <dbReference type="Google" id="ProtNLM"/>
    </source>
</evidence>
<gene>
    <name evidence="1" type="ORF">C1C97_001690</name>
</gene>
<dbReference type="OrthoDB" id="3265836at2"/>
<dbReference type="Gene3D" id="3.40.50.1820">
    <property type="entry name" value="alpha/beta hydrolase"/>
    <property type="match status" value="2"/>
</dbReference>
<dbReference type="EMBL" id="PNJG02000001">
    <property type="protein sequence ID" value="RKQ36413.1"/>
    <property type="molecule type" value="Genomic_DNA"/>
</dbReference>
<dbReference type="Proteomes" id="UP000249516">
    <property type="component" value="Unassembled WGS sequence"/>
</dbReference>
<dbReference type="InterPro" id="IPR029058">
    <property type="entry name" value="AB_hydrolase_fold"/>
</dbReference>
<dbReference type="SUPFAM" id="SSF53474">
    <property type="entry name" value="alpha/beta-Hydrolases"/>
    <property type="match status" value="2"/>
</dbReference>
<evidence type="ECO:0000313" key="1">
    <source>
        <dbReference type="EMBL" id="RKQ36413.1"/>
    </source>
</evidence>
<reference evidence="1 2" key="1">
    <citation type="submission" date="2018-10" db="EMBL/GenBank/DDBJ databases">
        <title>Kocuria tytouropygialis sp. nov., isolated from the uropygial gland of an American barn owl (Tyto furcata).</title>
        <authorList>
            <person name="Braun M.S."/>
            <person name="Wang E."/>
            <person name="Zimmermann S."/>
            <person name="Wagner H."/>
            <person name="Wink M."/>
        </authorList>
    </citation>
    <scope>NUCLEOTIDE SEQUENCE [LARGE SCALE GENOMIC DNA]</scope>
    <source>
        <strain evidence="1 2">442</strain>
    </source>
</reference>
<keyword evidence="2" id="KW-1185">Reference proteome</keyword>
<dbReference type="AlphaFoldDB" id="A0A495A9G1"/>
<accession>A0A495A9G1</accession>
<sequence>MDVVIDHVTVPLMVVRKTKASHAVVLSNGAVDQEVAHHEPVFQRSSWYQDIDHHQVYVYDPATGAPDYLSLAWGHLTSDHWVVPEVGQAVRAVMDTFGVRDPASRMYFGSSAGGFYSLALLADDPGALAVINNAQFDWTRWMPTGVNALRHARFGGMLPAAIRTSHPLTSNVLMLLKKRDVPVRIRYHVNVTSDHDRKQDLPLFRAFMSNAAHLCDEVSVHPYAHHTHGHNPMSRPATLRVINKAFDADPPMHDDAPDTELDEGRSWPVHFLGSDAATTEILGDGRHLVRYDVLPREDTHHPIRGVLSEKPGADTLVVCFHSLVDRSRHPLPRFERFAELSGLPHHMLFLSDPTLESSDTLRSGWYVGTAEDPLPDRLADHIGEAAKALGVGERVLLVGSCGGGFAAMALAPRLTGSLALAFSPDTTLDLVAEGGPATALARTAFPETPTWSALHRGRPTLVDLNALYQHTVTGHVWYVQNSGDAQYVAEAMEPFQEHADERVQVVTEHHCTGHNPPTPARIRSWINYACEDFEADPRQFGLAIRPRSVR</sequence>
<name>A0A495A9G1_9MICC</name>
<evidence type="ECO:0000313" key="2">
    <source>
        <dbReference type="Proteomes" id="UP000249516"/>
    </source>
</evidence>
<comment type="caution">
    <text evidence="1">The sequence shown here is derived from an EMBL/GenBank/DDBJ whole genome shotgun (WGS) entry which is preliminary data.</text>
</comment>
<protein>
    <recommendedName>
        <fullName evidence="3">Alpha/beta hydrolase</fullName>
    </recommendedName>
</protein>
<dbReference type="RefSeq" id="WP_121029805.1">
    <property type="nucleotide sequence ID" value="NZ_PNJG02000001.1"/>
</dbReference>